<dbReference type="EMBL" id="DS566016">
    <property type="status" value="NOT_ANNOTATED_CDS"/>
    <property type="molecule type" value="Genomic_DNA"/>
</dbReference>
<reference evidence="2" key="1">
    <citation type="journal article" date="2006" name="Science">
        <title>Phytophthora genome sequences uncover evolutionary origins and mechanisms of pathogenesis.</title>
        <authorList>
            <person name="Tyler B.M."/>
            <person name="Tripathy S."/>
            <person name="Zhang X."/>
            <person name="Dehal P."/>
            <person name="Jiang R.H."/>
            <person name="Aerts A."/>
            <person name="Arredondo F.D."/>
            <person name="Baxter L."/>
            <person name="Bensasson D."/>
            <person name="Beynon J.L."/>
            <person name="Chapman J."/>
            <person name="Damasceno C.M."/>
            <person name="Dorrance A.E."/>
            <person name="Dou D."/>
            <person name="Dickerman A.W."/>
            <person name="Dubchak I.L."/>
            <person name="Garbelotto M."/>
            <person name="Gijzen M."/>
            <person name="Gordon S.G."/>
            <person name="Govers F."/>
            <person name="Grunwald N.J."/>
            <person name="Huang W."/>
            <person name="Ivors K.L."/>
            <person name="Jones R.W."/>
            <person name="Kamoun S."/>
            <person name="Krampis K."/>
            <person name="Lamour K.H."/>
            <person name="Lee M.K."/>
            <person name="McDonald W.H."/>
            <person name="Medina M."/>
            <person name="Meijer H.J."/>
            <person name="Nordberg E.K."/>
            <person name="Maclean D.J."/>
            <person name="Ospina-Giraldo M.D."/>
            <person name="Morris P.F."/>
            <person name="Phuntumart V."/>
            <person name="Putnam N.H."/>
            <person name="Rash S."/>
            <person name="Rose J.K."/>
            <person name="Sakihama Y."/>
            <person name="Salamov A.A."/>
            <person name="Savidor A."/>
            <person name="Scheuring C.F."/>
            <person name="Smith B.M."/>
            <person name="Sobral B.W."/>
            <person name="Terry A."/>
            <person name="Torto-Alalibo T.A."/>
            <person name="Win J."/>
            <person name="Xu Z."/>
            <person name="Zhang H."/>
            <person name="Grigoriev I.V."/>
            <person name="Rokhsar D.S."/>
            <person name="Boore J.L."/>
        </authorList>
    </citation>
    <scope>NUCLEOTIDE SEQUENCE [LARGE SCALE GENOMIC DNA]</scope>
    <source>
        <strain evidence="2">Pr102</strain>
    </source>
</reference>
<keyword evidence="2" id="KW-1185">Reference proteome</keyword>
<sequence>MDDEYSFASMQHPTAGYLFAEELGIYVMTLDDFCVDGCVGRKPATSTACFSDMTAPTAPCASPSSPSSVVYLSPFYPPSPLKAVDCPPAVAPEILRFSGAPDDIFIKPELVDFVVPLSTPTYPLQPVPVHVIHEAPTTDDRERLRRRQRGYEKRYRGRKRRDLKQQRDTWLALEMKLDATRQKHCKPFVRRASTSRRNQMLLLLQEERALRQDQVAMKTLQAWEEVSRIREYSDKDELRTLSEWRHSAEKVIGQCAMLGPRRFHPYAPMAPQHFTW</sequence>
<dbReference type="EnsemblProtists" id="Phyra76650">
    <property type="protein sequence ID" value="Phyra76650"/>
    <property type="gene ID" value="Phyra76650"/>
</dbReference>
<dbReference type="VEuPathDB" id="FungiDB:KRP22_11521"/>
<accession>H3GK85</accession>
<dbReference type="AlphaFoldDB" id="H3GK85"/>
<proteinExistence type="predicted"/>
<dbReference type="Proteomes" id="UP000005238">
    <property type="component" value="Unassembled WGS sequence"/>
</dbReference>
<dbReference type="OMA" id="MRSLQAW"/>
<organism evidence="1 2">
    <name type="scientific">Phytophthora ramorum</name>
    <name type="common">Sudden oak death agent</name>
    <dbReference type="NCBI Taxonomy" id="164328"/>
    <lineage>
        <taxon>Eukaryota</taxon>
        <taxon>Sar</taxon>
        <taxon>Stramenopiles</taxon>
        <taxon>Oomycota</taxon>
        <taxon>Peronosporomycetes</taxon>
        <taxon>Peronosporales</taxon>
        <taxon>Peronosporaceae</taxon>
        <taxon>Phytophthora</taxon>
    </lineage>
</organism>
<reference evidence="1" key="2">
    <citation type="submission" date="2015-06" db="UniProtKB">
        <authorList>
            <consortium name="EnsemblProtists"/>
        </authorList>
    </citation>
    <scope>IDENTIFICATION</scope>
    <source>
        <strain evidence="1">Pr102</strain>
    </source>
</reference>
<dbReference type="VEuPathDB" id="FungiDB:KRP23_11246"/>
<evidence type="ECO:0000313" key="2">
    <source>
        <dbReference type="Proteomes" id="UP000005238"/>
    </source>
</evidence>
<evidence type="ECO:0000313" key="1">
    <source>
        <dbReference type="EnsemblProtists" id="Phyra76650"/>
    </source>
</evidence>
<dbReference type="InParanoid" id="H3GK85"/>
<name>H3GK85_PHYRM</name>
<dbReference type="HOGENOM" id="CLU_087767_0_0_1"/>
<dbReference type="eggNOG" id="ENOG502SM8R">
    <property type="taxonomic scope" value="Eukaryota"/>
</dbReference>
<protein>
    <submittedName>
        <fullName evidence="1">Uncharacterized protein</fullName>
    </submittedName>
</protein>